<dbReference type="InterPro" id="IPR013144">
    <property type="entry name" value="CRA_dom"/>
</dbReference>
<dbReference type="GO" id="GO:0005737">
    <property type="term" value="C:cytoplasm"/>
    <property type="evidence" value="ECO:0000318"/>
    <property type="project" value="GO_Central"/>
</dbReference>
<dbReference type="GO" id="GO:0043161">
    <property type="term" value="P:proteasome-mediated ubiquitin-dependent protein catabolic process"/>
    <property type="evidence" value="ECO:0000318"/>
    <property type="project" value="GO_Central"/>
</dbReference>
<evidence type="ECO:0000313" key="2">
    <source>
        <dbReference type="EMBL" id="EYU27948.1"/>
    </source>
</evidence>
<reference evidence="2 3" key="1">
    <citation type="journal article" date="2013" name="Proc. Natl. Acad. Sci. U.S.A.">
        <title>Fine-scale variation in meiotic recombination in Mimulus inferred from population shotgun sequencing.</title>
        <authorList>
            <person name="Hellsten U."/>
            <person name="Wright K.M."/>
            <person name="Jenkins J."/>
            <person name="Shu S."/>
            <person name="Yuan Y."/>
            <person name="Wessler S.R."/>
            <person name="Schmutz J."/>
            <person name="Willis J.H."/>
            <person name="Rokhsar D.S."/>
        </authorList>
    </citation>
    <scope>NUCLEOTIDE SEQUENCE [LARGE SCALE GENOMIC DNA]</scope>
    <source>
        <strain evidence="3">cv. DUN x IM62</strain>
    </source>
</reference>
<dbReference type="Pfam" id="PF10607">
    <property type="entry name" value="CTLH"/>
    <property type="match status" value="1"/>
</dbReference>
<gene>
    <name evidence="2" type="ORF">MIMGU_mgv1a014919mg</name>
</gene>
<dbReference type="InterPro" id="IPR024964">
    <property type="entry name" value="CTLH/CRA"/>
</dbReference>
<dbReference type="SMART" id="SM00757">
    <property type="entry name" value="CRA"/>
    <property type="match status" value="1"/>
</dbReference>
<accession>A0A022QL47</accession>
<sequence length="174" mass="19480">MRIYGFPYPRLADVDCETVVLRTPIKKAIQSGDAERAIEELNHLNPSILKENPGLAFRLEQLLVIELIRNNNLEEALKVAQEELAPIGEKHNGLLEELERTVSLLAFEDFKNCSAADLLDVSRRTEIANEVDSYVLSRFFDGKDAKTITGSMKNLMLVVKELGKTEAPDEDPAV</sequence>
<dbReference type="STRING" id="4155.A0A022QL47"/>
<feature type="domain" description="CTLH" evidence="1">
    <location>
        <begin position="18"/>
        <end position="75"/>
    </location>
</feature>
<proteinExistence type="predicted"/>
<dbReference type="PROSITE" id="PS50897">
    <property type="entry name" value="CTLH"/>
    <property type="match status" value="1"/>
</dbReference>
<dbReference type="eggNOG" id="KOG2659">
    <property type="taxonomic scope" value="Eukaryota"/>
</dbReference>
<dbReference type="Proteomes" id="UP000030748">
    <property type="component" value="Unassembled WGS sequence"/>
</dbReference>
<evidence type="ECO:0000259" key="1">
    <source>
        <dbReference type="PROSITE" id="PS50897"/>
    </source>
</evidence>
<keyword evidence="3" id="KW-1185">Reference proteome</keyword>
<dbReference type="AlphaFoldDB" id="A0A022QL47"/>
<dbReference type="InterPro" id="IPR050618">
    <property type="entry name" value="Ubq-SigPath_Reg"/>
</dbReference>
<dbReference type="InterPro" id="IPR006595">
    <property type="entry name" value="CTLH_C"/>
</dbReference>
<dbReference type="SMART" id="SM00668">
    <property type="entry name" value="CTLH"/>
    <property type="match status" value="1"/>
</dbReference>
<name>A0A022QL47_ERYGU</name>
<dbReference type="GO" id="GO:0005634">
    <property type="term" value="C:nucleus"/>
    <property type="evidence" value="ECO:0000318"/>
    <property type="project" value="GO_Central"/>
</dbReference>
<organism evidence="2 3">
    <name type="scientific">Erythranthe guttata</name>
    <name type="common">Yellow monkey flower</name>
    <name type="synonym">Mimulus guttatus</name>
    <dbReference type="NCBI Taxonomy" id="4155"/>
    <lineage>
        <taxon>Eukaryota</taxon>
        <taxon>Viridiplantae</taxon>
        <taxon>Streptophyta</taxon>
        <taxon>Embryophyta</taxon>
        <taxon>Tracheophyta</taxon>
        <taxon>Spermatophyta</taxon>
        <taxon>Magnoliopsida</taxon>
        <taxon>eudicotyledons</taxon>
        <taxon>Gunneridae</taxon>
        <taxon>Pentapetalae</taxon>
        <taxon>asterids</taxon>
        <taxon>lamiids</taxon>
        <taxon>Lamiales</taxon>
        <taxon>Phrymaceae</taxon>
        <taxon>Erythranthe</taxon>
    </lineage>
</organism>
<protein>
    <recommendedName>
        <fullName evidence="1">CTLH domain-containing protein</fullName>
    </recommendedName>
</protein>
<dbReference type="EMBL" id="KI631456">
    <property type="protein sequence ID" value="EYU27948.1"/>
    <property type="molecule type" value="Genomic_DNA"/>
</dbReference>
<evidence type="ECO:0000313" key="3">
    <source>
        <dbReference type="Proteomes" id="UP000030748"/>
    </source>
</evidence>
<dbReference type="PANTHER" id="PTHR12864">
    <property type="entry name" value="RAN BINDING PROTEIN 9-RELATED"/>
    <property type="match status" value="1"/>
</dbReference>